<accession>A0A078S2Q3</accession>
<sequence length="210" mass="24871">MKYQAENAVSSFFYYMWNAWSKEECKVVFGDMYRHFWDKWSALADKSIFGAAERFFAELSENNQKLLVERAVTLYDGRAFRKEPDDSDILVCKECGSRQLEIQAWINANTDERISYVHDDNNGLWCDGKWCEECGVQVFFCTKAEFTQKMQGWWESCGFETKEQITGLKVCDSPPSENTQTFIDAADQWWNSRDYEHKREIYNRYNSKNE</sequence>
<dbReference type="GeneID" id="69481239"/>
<dbReference type="PATRIC" id="fig|1339349.3.peg.2363"/>
<comment type="caution">
    <text evidence="1">The sequence shown here is derived from an EMBL/GenBank/DDBJ whole genome shotgun (WGS) entry which is preliminary data.</text>
</comment>
<evidence type="ECO:0000313" key="2">
    <source>
        <dbReference type="Proteomes" id="UP000028013"/>
    </source>
</evidence>
<name>A0A078S2Q3_BACUN</name>
<evidence type="ECO:0000313" key="1">
    <source>
        <dbReference type="EMBL" id="KDS50262.1"/>
    </source>
</evidence>
<dbReference type="EMBL" id="JNHN01000174">
    <property type="protein sequence ID" value="KDS50262.1"/>
    <property type="molecule type" value="Genomic_DNA"/>
</dbReference>
<dbReference type="Proteomes" id="UP000028013">
    <property type="component" value="Unassembled WGS sequence"/>
</dbReference>
<protein>
    <submittedName>
        <fullName evidence="1">Uncharacterized protein</fullName>
    </submittedName>
</protein>
<organism evidence="1 2">
    <name type="scientific">Bacteroides uniformis str. 3978 T3 ii</name>
    <dbReference type="NCBI Taxonomy" id="1339349"/>
    <lineage>
        <taxon>Bacteria</taxon>
        <taxon>Pseudomonadati</taxon>
        <taxon>Bacteroidota</taxon>
        <taxon>Bacteroidia</taxon>
        <taxon>Bacteroidales</taxon>
        <taxon>Bacteroidaceae</taxon>
        <taxon>Bacteroides</taxon>
    </lineage>
</organism>
<dbReference type="RefSeq" id="WP_005647136.1">
    <property type="nucleotide sequence ID" value="NZ_JNHN01000174.1"/>
</dbReference>
<dbReference type="AlphaFoldDB" id="A0A078S2Q3"/>
<gene>
    <name evidence="1" type="ORF">M094_1187</name>
</gene>
<reference evidence="1 2" key="1">
    <citation type="submission" date="2014-04" db="EMBL/GenBank/DDBJ databases">
        <authorList>
            <person name="Sears C."/>
            <person name="Carroll K."/>
            <person name="Sack B.R."/>
            <person name="Qadri F."/>
            <person name="Myers L.L."/>
            <person name="Chung G.-T."/>
            <person name="Escheverria P."/>
            <person name="Fraser C.M."/>
            <person name="Sadzewicz L."/>
            <person name="Shefchek K.A."/>
            <person name="Tallon L."/>
            <person name="Das S.P."/>
            <person name="Daugherty S."/>
            <person name="Mongodin E.F."/>
        </authorList>
    </citation>
    <scope>NUCLEOTIDE SEQUENCE [LARGE SCALE GENOMIC DNA]</scope>
    <source>
        <strain evidence="1 2">3978 T3 ii</strain>
    </source>
</reference>
<proteinExistence type="predicted"/>